<keyword evidence="9" id="KW-1185">Reference proteome</keyword>
<dbReference type="AlphaFoldDB" id="A0A9N9WTE4"/>
<sequence length="613" mass="67941">MEKLHEYQGVSGQLHEIRDDLRSKLSSWRETHDGDNIVDLTKNYARNISTGRRENGKDNDFSHIYSVMGIEFAYASETAFVSPTLLKIGVQHQHMTLVWALSPLIGFFLTPFLGSLSDRCNHPMGRRRPFIILLSIGVLLGLILVPNGEYLGYCMGDFYSTDFINETISLNTTETNKILPHRTTAIDSDEEFTEMLTTESSSHSWGIFFTILGTVLLDFDADACQSPARAYLLDVTQSDDHARGLSTFTIMAGLGGAMGYSLGGINWDATKIGIMLGGHVRAVFTLITFIFIICVTVTITSFREIPLAMLESFSIINGDDDKRGPATSSYGTMENNEQNEKDETTVSVDERKKSLTLNLGKVNEGYSSLPGENIAETSFTSNNSSQPKVIHHEEPVPSLSHYLMSIIHMPRSLQNVCITNFFCWSAHAAYGSTKYNAYEEGVRFGCFGMAMYSLSCACYSLIIEKLIWRFRAKRVYIGGLLFYSLSMTLMALTKHKLGVLIFSWGAGVMYSTLFTMPYLLVAHYHAQGIGDSSFLNNFELSETGESKYSAESRGIGTDVAIVSSMVFLAQFLLSCFMGQIVSFYQTTTAVCSTAAFLAFCGAISASNIMYLDL</sequence>
<feature type="transmembrane region" description="Helical" evidence="7">
    <location>
        <begin position="499"/>
        <end position="521"/>
    </location>
</feature>
<feature type="transmembrane region" description="Helical" evidence="7">
    <location>
        <begin position="97"/>
        <end position="116"/>
    </location>
</feature>
<reference evidence="8" key="1">
    <citation type="submission" date="2022-01" db="EMBL/GenBank/DDBJ databases">
        <authorList>
            <person name="King R."/>
        </authorList>
    </citation>
    <scope>NUCLEOTIDE SEQUENCE</scope>
</reference>
<dbReference type="CDD" id="cd17313">
    <property type="entry name" value="MFS_SLC45_SUC"/>
    <property type="match status" value="1"/>
</dbReference>
<protein>
    <recommendedName>
        <fullName evidence="10">Membrane-associated transporter protein</fullName>
    </recommendedName>
</protein>
<feature type="transmembrane region" description="Helical" evidence="7">
    <location>
        <begin position="475"/>
        <end position="493"/>
    </location>
</feature>
<gene>
    <name evidence="8" type="ORF">CHIRRI_LOCUS6324</name>
</gene>
<feature type="compositionally biased region" description="Polar residues" evidence="6">
    <location>
        <begin position="326"/>
        <end position="336"/>
    </location>
</feature>
<organism evidence="8 9">
    <name type="scientific">Chironomus riparius</name>
    <dbReference type="NCBI Taxonomy" id="315576"/>
    <lineage>
        <taxon>Eukaryota</taxon>
        <taxon>Metazoa</taxon>
        <taxon>Ecdysozoa</taxon>
        <taxon>Arthropoda</taxon>
        <taxon>Hexapoda</taxon>
        <taxon>Insecta</taxon>
        <taxon>Pterygota</taxon>
        <taxon>Neoptera</taxon>
        <taxon>Endopterygota</taxon>
        <taxon>Diptera</taxon>
        <taxon>Nematocera</taxon>
        <taxon>Chironomoidea</taxon>
        <taxon>Chironomidae</taxon>
        <taxon>Chironominae</taxon>
        <taxon>Chironomus</taxon>
    </lineage>
</organism>
<evidence type="ECO:0000313" key="8">
    <source>
        <dbReference type="EMBL" id="CAG9803424.1"/>
    </source>
</evidence>
<evidence type="ECO:0000256" key="7">
    <source>
        <dbReference type="SAM" id="Phobius"/>
    </source>
</evidence>
<dbReference type="OrthoDB" id="28755at2759"/>
<dbReference type="PANTHER" id="PTHR19432">
    <property type="entry name" value="SUGAR TRANSPORTER"/>
    <property type="match status" value="1"/>
</dbReference>
<keyword evidence="5 7" id="KW-0472">Membrane</keyword>
<dbReference type="GO" id="GO:0008506">
    <property type="term" value="F:sucrose:proton symporter activity"/>
    <property type="evidence" value="ECO:0007669"/>
    <property type="project" value="TreeGrafter"/>
</dbReference>
<keyword evidence="2" id="KW-0813">Transport</keyword>
<evidence type="ECO:0000256" key="1">
    <source>
        <dbReference type="ARBA" id="ARBA00004141"/>
    </source>
</evidence>
<evidence type="ECO:0008006" key="10">
    <source>
        <dbReference type="Google" id="ProtNLM"/>
    </source>
</evidence>
<feature type="transmembrane region" description="Helical" evidence="7">
    <location>
        <begin position="559"/>
        <end position="581"/>
    </location>
</feature>
<comment type="subcellular location">
    <subcellularLocation>
        <location evidence="1">Membrane</location>
        <topology evidence="1">Multi-pass membrane protein</topology>
    </subcellularLocation>
</comment>
<dbReference type="SUPFAM" id="SSF103473">
    <property type="entry name" value="MFS general substrate transporter"/>
    <property type="match status" value="1"/>
</dbReference>
<dbReference type="EMBL" id="OU895878">
    <property type="protein sequence ID" value="CAG9803424.1"/>
    <property type="molecule type" value="Genomic_DNA"/>
</dbReference>
<evidence type="ECO:0000256" key="5">
    <source>
        <dbReference type="ARBA" id="ARBA00023136"/>
    </source>
</evidence>
<evidence type="ECO:0000313" key="9">
    <source>
        <dbReference type="Proteomes" id="UP001153620"/>
    </source>
</evidence>
<dbReference type="Proteomes" id="UP001153620">
    <property type="component" value="Chromosome 2"/>
</dbReference>
<dbReference type="Gene3D" id="1.20.1250.20">
    <property type="entry name" value="MFS general substrate transporter like domains"/>
    <property type="match status" value="1"/>
</dbReference>
<evidence type="ECO:0000256" key="6">
    <source>
        <dbReference type="SAM" id="MobiDB-lite"/>
    </source>
</evidence>
<reference evidence="8" key="2">
    <citation type="submission" date="2022-10" db="EMBL/GenBank/DDBJ databases">
        <authorList>
            <consortium name="ENA_rothamsted_submissions"/>
            <consortium name="culmorum"/>
            <person name="King R."/>
        </authorList>
    </citation>
    <scope>NUCLEOTIDE SEQUENCE</scope>
</reference>
<dbReference type="PANTHER" id="PTHR19432:SF35">
    <property type="entry name" value="SOLUTE CARRIER FAMILY 45 MEMBER 3 ISOFORM X1"/>
    <property type="match status" value="1"/>
</dbReference>
<accession>A0A9N9WTE4</accession>
<evidence type="ECO:0000256" key="4">
    <source>
        <dbReference type="ARBA" id="ARBA00022989"/>
    </source>
</evidence>
<evidence type="ECO:0000256" key="2">
    <source>
        <dbReference type="ARBA" id="ARBA00022448"/>
    </source>
</evidence>
<feature type="transmembrane region" description="Helical" evidence="7">
    <location>
        <begin position="128"/>
        <end position="145"/>
    </location>
</feature>
<dbReference type="InterPro" id="IPR036259">
    <property type="entry name" value="MFS_trans_sf"/>
</dbReference>
<feature type="transmembrane region" description="Helical" evidence="7">
    <location>
        <begin position="242"/>
        <end position="262"/>
    </location>
</feature>
<name>A0A9N9WTE4_9DIPT</name>
<feature type="transmembrane region" description="Helical" evidence="7">
    <location>
        <begin position="587"/>
        <end position="611"/>
    </location>
</feature>
<feature type="transmembrane region" description="Helical" evidence="7">
    <location>
        <begin position="442"/>
        <end position="463"/>
    </location>
</feature>
<dbReference type="GO" id="GO:0016020">
    <property type="term" value="C:membrane"/>
    <property type="evidence" value="ECO:0007669"/>
    <property type="project" value="UniProtKB-SubCell"/>
</dbReference>
<evidence type="ECO:0000256" key="3">
    <source>
        <dbReference type="ARBA" id="ARBA00022692"/>
    </source>
</evidence>
<proteinExistence type="predicted"/>
<keyword evidence="4 7" id="KW-1133">Transmembrane helix</keyword>
<feature type="region of interest" description="Disordered" evidence="6">
    <location>
        <begin position="324"/>
        <end position="346"/>
    </location>
</feature>
<feature type="transmembrane region" description="Helical" evidence="7">
    <location>
        <begin position="282"/>
        <end position="302"/>
    </location>
</feature>
<keyword evidence="3 7" id="KW-0812">Transmembrane</keyword>